<dbReference type="InterPro" id="IPR000866">
    <property type="entry name" value="AhpC/TSA"/>
</dbReference>
<comment type="subcellular location">
    <subcellularLocation>
        <location evidence="1">Cell envelope</location>
    </subcellularLocation>
</comment>
<dbReference type="InterPro" id="IPR013766">
    <property type="entry name" value="Thioredoxin_domain"/>
</dbReference>
<dbReference type="EMBL" id="JBBYHU010000003">
    <property type="protein sequence ID" value="MEL1239977.1"/>
    <property type="molecule type" value="Genomic_DNA"/>
</dbReference>
<feature type="signal peptide" evidence="5">
    <location>
        <begin position="1"/>
        <end position="19"/>
    </location>
</feature>
<dbReference type="RefSeq" id="WP_341699240.1">
    <property type="nucleotide sequence ID" value="NZ_JBBYHU010000003.1"/>
</dbReference>
<evidence type="ECO:0000256" key="1">
    <source>
        <dbReference type="ARBA" id="ARBA00004196"/>
    </source>
</evidence>
<dbReference type="PANTHER" id="PTHR42852:SF6">
    <property type="entry name" value="THIOL:DISULFIDE INTERCHANGE PROTEIN DSBE"/>
    <property type="match status" value="1"/>
</dbReference>
<proteinExistence type="predicted"/>
<keyword evidence="2" id="KW-0201">Cytochrome c-type biogenesis</keyword>
<feature type="domain" description="Thioredoxin" evidence="6">
    <location>
        <begin position="186"/>
        <end position="329"/>
    </location>
</feature>
<evidence type="ECO:0000259" key="6">
    <source>
        <dbReference type="PROSITE" id="PS51352"/>
    </source>
</evidence>
<evidence type="ECO:0000256" key="2">
    <source>
        <dbReference type="ARBA" id="ARBA00022748"/>
    </source>
</evidence>
<protein>
    <submittedName>
        <fullName evidence="7">TlpA disulfide reductase family protein</fullName>
    </submittedName>
</protein>
<dbReference type="SUPFAM" id="SSF52833">
    <property type="entry name" value="Thioredoxin-like"/>
    <property type="match status" value="1"/>
</dbReference>
<evidence type="ECO:0000313" key="7">
    <source>
        <dbReference type="EMBL" id="MEL1239977.1"/>
    </source>
</evidence>
<keyword evidence="4" id="KW-0676">Redox-active center</keyword>
<dbReference type="CDD" id="cd02966">
    <property type="entry name" value="TlpA_like_family"/>
    <property type="match status" value="1"/>
</dbReference>
<dbReference type="InterPro" id="IPR036249">
    <property type="entry name" value="Thioredoxin-like_sf"/>
</dbReference>
<dbReference type="Gene3D" id="3.40.30.10">
    <property type="entry name" value="Glutaredoxin"/>
    <property type="match status" value="1"/>
</dbReference>
<organism evidence="7 8">
    <name type="scientific">Flavobacterium flavipallidum</name>
    <dbReference type="NCBI Taxonomy" id="3139140"/>
    <lineage>
        <taxon>Bacteria</taxon>
        <taxon>Pseudomonadati</taxon>
        <taxon>Bacteroidota</taxon>
        <taxon>Flavobacteriia</taxon>
        <taxon>Flavobacteriales</taxon>
        <taxon>Flavobacteriaceae</taxon>
        <taxon>Flavobacterium</taxon>
    </lineage>
</organism>
<sequence>MKKLTFLLLLTGVCSFAQTAIEKTKFTASIANRTIDTLVIEGPQYSKKIAVNTKGQFQDELSIKSGFHRLTYGKNMTTIYLMPGKDIDLNTDENNFNEKLSYKGKGANENNYLSQLMLRTNKFMSDIFTKDQLEFDKAVTAKSELENKTIAAAKLDPAFKENISKSVESTINRVKKVYVEKQKSTALIGKPALDFEYENHKGGKTKLSDLRGKYVYIDIWATWCGPCKYEIPFLQKIEEKYHGKNIEFVSISVDVEKDHEKWKNMVTEKQLGGIQLIADKNWNSEFITTYGINGIPRFMLIDPQGNFVSNDADRPSNPNLATQLDSLLNK</sequence>
<accession>A0ABU9HJT4</accession>
<keyword evidence="3" id="KW-1015">Disulfide bond</keyword>
<comment type="caution">
    <text evidence="7">The sequence shown here is derived from an EMBL/GenBank/DDBJ whole genome shotgun (WGS) entry which is preliminary data.</text>
</comment>
<reference evidence="7 8" key="1">
    <citation type="submission" date="2024-04" db="EMBL/GenBank/DDBJ databases">
        <title>Flavobacterium sp. DGU99 16S ribosomal RNA gene Genome sequencing and assembly.</title>
        <authorList>
            <person name="Park S."/>
        </authorList>
    </citation>
    <scope>NUCLEOTIDE SEQUENCE [LARGE SCALE GENOMIC DNA]</scope>
    <source>
        <strain evidence="7 8">DGU99</strain>
    </source>
</reference>
<dbReference type="PROSITE" id="PS51352">
    <property type="entry name" value="THIOREDOXIN_2"/>
    <property type="match status" value="1"/>
</dbReference>
<dbReference type="Proteomes" id="UP001398556">
    <property type="component" value="Unassembled WGS sequence"/>
</dbReference>
<dbReference type="InterPro" id="IPR050553">
    <property type="entry name" value="Thioredoxin_ResA/DsbE_sf"/>
</dbReference>
<keyword evidence="5" id="KW-0732">Signal</keyword>
<gene>
    <name evidence="7" type="ORF">AAEO59_02850</name>
</gene>
<name>A0ABU9HJT4_9FLAO</name>
<evidence type="ECO:0000256" key="4">
    <source>
        <dbReference type="ARBA" id="ARBA00023284"/>
    </source>
</evidence>
<evidence type="ECO:0000256" key="3">
    <source>
        <dbReference type="ARBA" id="ARBA00023157"/>
    </source>
</evidence>
<dbReference type="PANTHER" id="PTHR42852">
    <property type="entry name" value="THIOL:DISULFIDE INTERCHANGE PROTEIN DSBE"/>
    <property type="match status" value="1"/>
</dbReference>
<evidence type="ECO:0000313" key="8">
    <source>
        <dbReference type="Proteomes" id="UP001398556"/>
    </source>
</evidence>
<feature type="chain" id="PRO_5045099145" evidence="5">
    <location>
        <begin position="20"/>
        <end position="330"/>
    </location>
</feature>
<keyword evidence="8" id="KW-1185">Reference proteome</keyword>
<dbReference type="Pfam" id="PF00578">
    <property type="entry name" value="AhpC-TSA"/>
    <property type="match status" value="1"/>
</dbReference>
<evidence type="ECO:0000256" key="5">
    <source>
        <dbReference type="SAM" id="SignalP"/>
    </source>
</evidence>